<dbReference type="Gene3D" id="2.170.270.10">
    <property type="entry name" value="SET domain"/>
    <property type="match status" value="1"/>
</dbReference>
<dbReference type="GO" id="GO:0032259">
    <property type="term" value="P:methylation"/>
    <property type="evidence" value="ECO:0007669"/>
    <property type="project" value="UniProtKB-KW"/>
</dbReference>
<evidence type="ECO:0000256" key="6">
    <source>
        <dbReference type="ARBA" id="ARBA00022723"/>
    </source>
</evidence>
<protein>
    <submittedName>
        <fullName evidence="11">SET domain-containing protein</fullName>
    </submittedName>
</protein>
<dbReference type="VEuPathDB" id="FungiDB:BD410DRAFT_724065"/>
<dbReference type="InterPro" id="IPR046341">
    <property type="entry name" value="SET_dom_sf"/>
</dbReference>
<dbReference type="AlphaFoldDB" id="A0A4Y7Q435"/>
<organism evidence="11 12">
    <name type="scientific">Rickenella mellea</name>
    <dbReference type="NCBI Taxonomy" id="50990"/>
    <lineage>
        <taxon>Eukaryota</taxon>
        <taxon>Fungi</taxon>
        <taxon>Dikarya</taxon>
        <taxon>Basidiomycota</taxon>
        <taxon>Agaricomycotina</taxon>
        <taxon>Agaricomycetes</taxon>
        <taxon>Hymenochaetales</taxon>
        <taxon>Rickenellaceae</taxon>
        <taxon>Rickenella</taxon>
    </lineage>
</organism>
<evidence type="ECO:0000256" key="4">
    <source>
        <dbReference type="ARBA" id="ARBA00022679"/>
    </source>
</evidence>
<dbReference type="InterPro" id="IPR050973">
    <property type="entry name" value="H3K9_Histone-Lys_N-MTase"/>
</dbReference>
<dbReference type="GO" id="GO:0005634">
    <property type="term" value="C:nucleus"/>
    <property type="evidence" value="ECO:0007669"/>
    <property type="project" value="InterPro"/>
</dbReference>
<keyword evidence="12" id="KW-1185">Reference proteome</keyword>
<dbReference type="STRING" id="50990.A0A4Y7Q435"/>
<keyword evidence="7" id="KW-0862">Zinc</keyword>
<evidence type="ECO:0000256" key="7">
    <source>
        <dbReference type="ARBA" id="ARBA00022833"/>
    </source>
</evidence>
<keyword evidence="2" id="KW-0158">Chromosome</keyword>
<dbReference type="PANTHER" id="PTHR46223">
    <property type="entry name" value="HISTONE-LYSINE N-METHYLTRANSFERASE SUV39H"/>
    <property type="match status" value="1"/>
</dbReference>
<gene>
    <name evidence="11" type="ORF">BD410DRAFT_724065</name>
</gene>
<keyword evidence="4" id="KW-0808">Transferase</keyword>
<proteinExistence type="predicted"/>
<comment type="subcellular location">
    <subcellularLocation>
        <location evidence="1">Chromosome</location>
    </subcellularLocation>
</comment>
<dbReference type="PROSITE" id="PS50280">
    <property type="entry name" value="SET"/>
    <property type="match status" value="1"/>
</dbReference>
<evidence type="ECO:0000259" key="10">
    <source>
        <dbReference type="PROSITE" id="PS50868"/>
    </source>
</evidence>
<dbReference type="EMBL" id="ML170179">
    <property type="protein sequence ID" value="TDL21679.1"/>
    <property type="molecule type" value="Genomic_DNA"/>
</dbReference>
<evidence type="ECO:0000256" key="1">
    <source>
        <dbReference type="ARBA" id="ARBA00004286"/>
    </source>
</evidence>
<dbReference type="SUPFAM" id="SSF82199">
    <property type="entry name" value="SET domain"/>
    <property type="match status" value="1"/>
</dbReference>
<evidence type="ECO:0000259" key="9">
    <source>
        <dbReference type="PROSITE" id="PS50867"/>
    </source>
</evidence>
<dbReference type="SMART" id="SM00468">
    <property type="entry name" value="PreSET"/>
    <property type="match status" value="1"/>
</dbReference>
<feature type="domain" description="SET" evidence="8">
    <location>
        <begin position="202"/>
        <end position="331"/>
    </location>
</feature>
<dbReference type="InterPro" id="IPR001214">
    <property type="entry name" value="SET_dom"/>
</dbReference>
<reference evidence="11 12" key="1">
    <citation type="submission" date="2018-06" db="EMBL/GenBank/DDBJ databases">
        <title>A transcriptomic atlas of mushroom development highlights an independent origin of complex multicellularity.</title>
        <authorList>
            <consortium name="DOE Joint Genome Institute"/>
            <person name="Krizsan K."/>
            <person name="Almasi E."/>
            <person name="Merenyi Z."/>
            <person name="Sahu N."/>
            <person name="Viragh M."/>
            <person name="Koszo T."/>
            <person name="Mondo S."/>
            <person name="Kiss B."/>
            <person name="Balint B."/>
            <person name="Kues U."/>
            <person name="Barry K."/>
            <person name="Hegedus J.C."/>
            <person name="Henrissat B."/>
            <person name="Johnson J."/>
            <person name="Lipzen A."/>
            <person name="Ohm R."/>
            <person name="Nagy I."/>
            <person name="Pangilinan J."/>
            <person name="Yan J."/>
            <person name="Xiong Y."/>
            <person name="Grigoriev I.V."/>
            <person name="Hibbett D.S."/>
            <person name="Nagy L.G."/>
        </authorList>
    </citation>
    <scope>NUCLEOTIDE SEQUENCE [LARGE SCALE GENOMIC DNA]</scope>
    <source>
        <strain evidence="11 12">SZMC22713</strain>
    </source>
</reference>
<accession>A0A4Y7Q435</accession>
<dbReference type="InterPro" id="IPR003616">
    <property type="entry name" value="Post-SET_dom"/>
</dbReference>
<dbReference type="PROSITE" id="PS50868">
    <property type="entry name" value="POST_SET"/>
    <property type="match status" value="1"/>
</dbReference>
<evidence type="ECO:0000313" key="12">
    <source>
        <dbReference type="Proteomes" id="UP000294933"/>
    </source>
</evidence>
<sequence length="370" mass="41636">MSSGSGSEGLASGVGQIHLSTERDWNHRPPIAYGKEFGPIHLLAENLPHDLEDLVNALPEWQRNMPVVRLAFESAISENTVDDEPDAPPIEVRNDVDDEITPPWEFHYSNRMWHGKGVPPPDVKNLRGCDCVGACNPKSLTCACVKRQRKFFKDEPGFSGFMYDEKGRLHLEYAGYPIFECNDLCQCTDDCRNRVAQLGRKCMVDIVKTPNKGWGIFARHKIVKGTYVGIYAGELLKDDEGEERGKIYNQFGRTYLFDIDFWYIRKAKGKHGADWQPYTVDAYHAGNNHSCDPNCLINACYINEANIDKPLMTLFTQRDINENEELTFSYYGDPDDDAVPVAAGAGSSGADSVYRRCECGAPKCRGRLFN</sequence>
<keyword evidence="3" id="KW-0489">Methyltransferase</keyword>
<dbReference type="PROSITE" id="PS50867">
    <property type="entry name" value="PRE_SET"/>
    <property type="match status" value="1"/>
</dbReference>
<name>A0A4Y7Q435_9AGAM</name>
<dbReference type="GO" id="GO:0042054">
    <property type="term" value="F:histone methyltransferase activity"/>
    <property type="evidence" value="ECO:0007669"/>
    <property type="project" value="InterPro"/>
</dbReference>
<dbReference type="Proteomes" id="UP000294933">
    <property type="component" value="Unassembled WGS sequence"/>
</dbReference>
<evidence type="ECO:0000256" key="2">
    <source>
        <dbReference type="ARBA" id="ARBA00022454"/>
    </source>
</evidence>
<dbReference type="Pfam" id="PF05033">
    <property type="entry name" value="Pre-SET"/>
    <property type="match status" value="1"/>
</dbReference>
<feature type="domain" description="Post-SET" evidence="10">
    <location>
        <begin position="353"/>
        <end position="369"/>
    </location>
</feature>
<dbReference type="GO" id="GO:0005694">
    <property type="term" value="C:chromosome"/>
    <property type="evidence" value="ECO:0007669"/>
    <property type="project" value="UniProtKB-SubCell"/>
</dbReference>
<feature type="domain" description="Pre-SET" evidence="9">
    <location>
        <begin position="127"/>
        <end position="199"/>
    </location>
</feature>
<evidence type="ECO:0000259" key="8">
    <source>
        <dbReference type="PROSITE" id="PS50280"/>
    </source>
</evidence>
<evidence type="ECO:0000256" key="5">
    <source>
        <dbReference type="ARBA" id="ARBA00022691"/>
    </source>
</evidence>
<dbReference type="InterPro" id="IPR007728">
    <property type="entry name" value="Pre-SET_dom"/>
</dbReference>
<evidence type="ECO:0000256" key="3">
    <source>
        <dbReference type="ARBA" id="ARBA00022603"/>
    </source>
</evidence>
<keyword evidence="5" id="KW-0949">S-adenosyl-L-methionine</keyword>
<dbReference type="SMART" id="SM00317">
    <property type="entry name" value="SET"/>
    <property type="match status" value="1"/>
</dbReference>
<evidence type="ECO:0000313" key="11">
    <source>
        <dbReference type="EMBL" id="TDL21679.1"/>
    </source>
</evidence>
<dbReference type="GO" id="GO:0008270">
    <property type="term" value="F:zinc ion binding"/>
    <property type="evidence" value="ECO:0007669"/>
    <property type="project" value="InterPro"/>
</dbReference>
<dbReference type="Pfam" id="PF00856">
    <property type="entry name" value="SET"/>
    <property type="match status" value="1"/>
</dbReference>
<keyword evidence="6" id="KW-0479">Metal-binding</keyword>
<dbReference type="OrthoDB" id="308383at2759"/>
<dbReference type="PANTHER" id="PTHR46223:SF3">
    <property type="entry name" value="HISTONE-LYSINE N-METHYLTRANSFERASE SET-23"/>
    <property type="match status" value="1"/>
</dbReference>